<name>A0A845V691_9GAMM</name>
<dbReference type="PROSITE" id="PS00108">
    <property type="entry name" value="PROTEIN_KINASE_ST"/>
    <property type="match status" value="1"/>
</dbReference>
<evidence type="ECO:0000259" key="1">
    <source>
        <dbReference type="PROSITE" id="PS50011"/>
    </source>
</evidence>
<dbReference type="PANTHER" id="PTHR24361">
    <property type="entry name" value="MITOGEN-ACTIVATED KINASE KINASE KINASE"/>
    <property type="match status" value="1"/>
</dbReference>
<dbReference type="SMART" id="SM00220">
    <property type="entry name" value="S_TKc"/>
    <property type="match status" value="1"/>
</dbReference>
<proteinExistence type="predicted"/>
<organism evidence="2 3">
    <name type="scientific">Wenzhouxiangella limi</name>
    <dbReference type="NCBI Taxonomy" id="2707351"/>
    <lineage>
        <taxon>Bacteria</taxon>
        <taxon>Pseudomonadati</taxon>
        <taxon>Pseudomonadota</taxon>
        <taxon>Gammaproteobacteria</taxon>
        <taxon>Chromatiales</taxon>
        <taxon>Wenzhouxiangellaceae</taxon>
        <taxon>Wenzhouxiangella</taxon>
    </lineage>
</organism>
<accession>A0A845V691</accession>
<dbReference type="Gene3D" id="1.10.510.10">
    <property type="entry name" value="Transferase(Phosphotransferase) domain 1"/>
    <property type="match status" value="1"/>
</dbReference>
<dbReference type="InterPro" id="IPR006597">
    <property type="entry name" value="Sel1-like"/>
</dbReference>
<dbReference type="InterPro" id="IPR000719">
    <property type="entry name" value="Prot_kinase_dom"/>
</dbReference>
<dbReference type="InterPro" id="IPR053235">
    <property type="entry name" value="Ser_Thr_kinase"/>
</dbReference>
<feature type="domain" description="Protein kinase" evidence="1">
    <location>
        <begin position="625"/>
        <end position="877"/>
    </location>
</feature>
<dbReference type="AlphaFoldDB" id="A0A845V691"/>
<dbReference type="SMART" id="SM00671">
    <property type="entry name" value="SEL1"/>
    <property type="match status" value="3"/>
</dbReference>
<dbReference type="PROSITE" id="PS50011">
    <property type="entry name" value="PROTEIN_KINASE_DOM"/>
    <property type="match status" value="1"/>
</dbReference>
<dbReference type="SUPFAM" id="SSF81901">
    <property type="entry name" value="HCP-like"/>
    <property type="match status" value="1"/>
</dbReference>
<gene>
    <name evidence="2" type="ORF">G3I74_07080</name>
</gene>
<dbReference type="GO" id="GO:0004674">
    <property type="term" value="F:protein serine/threonine kinase activity"/>
    <property type="evidence" value="ECO:0007669"/>
    <property type="project" value="TreeGrafter"/>
</dbReference>
<dbReference type="Proteomes" id="UP000484885">
    <property type="component" value="Unassembled WGS sequence"/>
</dbReference>
<dbReference type="Gene3D" id="1.25.40.10">
    <property type="entry name" value="Tetratricopeptide repeat domain"/>
    <property type="match status" value="1"/>
</dbReference>
<reference evidence="2 3" key="1">
    <citation type="submission" date="2020-02" db="EMBL/GenBank/DDBJ databases">
        <authorList>
            <person name="Zhang X.-Y."/>
        </authorList>
    </citation>
    <scope>NUCLEOTIDE SEQUENCE [LARGE SCALE GENOMIC DNA]</scope>
    <source>
        <strain evidence="2 3">C33</strain>
    </source>
</reference>
<comment type="caution">
    <text evidence="2">The sequence shown here is derived from an EMBL/GenBank/DDBJ whole genome shotgun (WGS) entry which is preliminary data.</text>
</comment>
<evidence type="ECO:0000313" key="3">
    <source>
        <dbReference type="Proteomes" id="UP000484885"/>
    </source>
</evidence>
<dbReference type="InterPro" id="IPR011990">
    <property type="entry name" value="TPR-like_helical_dom_sf"/>
</dbReference>
<evidence type="ECO:0000313" key="2">
    <source>
        <dbReference type="EMBL" id="NDY95485.1"/>
    </source>
</evidence>
<keyword evidence="3" id="KW-1185">Reference proteome</keyword>
<keyword evidence="2" id="KW-0808">Transferase</keyword>
<protein>
    <submittedName>
        <fullName evidence="2">Protein kinase</fullName>
    </submittedName>
</protein>
<dbReference type="Pfam" id="PF00069">
    <property type="entry name" value="Pkinase"/>
    <property type="match status" value="1"/>
</dbReference>
<keyword evidence="2" id="KW-0418">Kinase</keyword>
<dbReference type="GO" id="GO:0005737">
    <property type="term" value="C:cytoplasm"/>
    <property type="evidence" value="ECO:0007669"/>
    <property type="project" value="TreeGrafter"/>
</dbReference>
<dbReference type="Pfam" id="PF08238">
    <property type="entry name" value="Sel1"/>
    <property type="match status" value="3"/>
</dbReference>
<sequence>MLEDIYDPAFDKPEQAFDVFKKTPATQNLVNTFQSYLAGHCDADELDDALHFSGLKEQCDRIACVAYIPGEGRLIVHREQISREWPFSRIVSRLMPQSHRSPSKTQQSYQIDFIRTDLCAIDLYEVGMEKQGRLHFEIGVDGVQIIANEATSDIFLPGDAYVFSIMGMKQLRNFLEERHSRDYLSRAEIYRIRSTSYLIRENDIIPLYRGVPRVGRLTKRKVEDSIHNAMAHVKKHQSRSGAFQNFYDPCKDTFEKVINQHRKVTDNSHYSMRRHSVGGIACLSYAKCLQGIDWQCVVEKAIDYIKERDVYVDEVGPKSVNLIDEQKSNFRGTGLTLFFLAEYELLTKKDQHRCLTEALANHLLSQISATGELNYCNVDKVNYRTESGNKEHFPLPFSGEALCGLAKYMQTLSAEKREQIYPIMHKALKYSLKKRMQTRSRRYRTLPADAWLMRAVSELWDFEAMRCDLYKDFVFSDARKLVQQMYKVSDAPYPDCAGSFYYKFGEYPNSDGARMDGLMAAYQLALKLGSKEQARFLWRVIKLGAWSLMHLVNTPSASYCARHPNRMIGGIRLKHTRQWFRIDTIQRVVCFYSNMLAYWDDAEAFLLDQHNGSVSNKNENVLAGYQIIKAIDKRSGYSVVYLARTTESNEQVVLKKLIRPQNIRLIEKEVYILQLMNEFSTIKFHEAFTTRGDTYLVFDYAAQGDAERRVMLDGPFRESILDRFLVDMLEVLSQMRARQLLHLDIKPGNILVHRDQFVLADWGNAEPTDKFKSVFPWGNQIYIAPDFYFGERDLRSEIYSLGCTLFYLITGQHIYSLKNSLPLALKAYSAVYLEPNVELINSYKYRNIVFQMTRKNPRHRPSIEELKRLVLSPESAFGSRISGYRKQISLPKGDEIELYRVMANDGVPFAQNELGKLQAARGDLDAAYSMFKKAAEADFADAQFQLAMCHLESNSRVRQSEGYYWMKKASRHEHRKAQYQMGVLNERGLGCKANVDIAVQWYRKSGRNGYRPALKALEKNGIFLGNRIEGVRME</sequence>
<dbReference type="InterPro" id="IPR008271">
    <property type="entry name" value="Ser/Thr_kinase_AS"/>
</dbReference>
<dbReference type="InterPro" id="IPR011009">
    <property type="entry name" value="Kinase-like_dom_sf"/>
</dbReference>
<dbReference type="EMBL" id="JAAGSC010000039">
    <property type="protein sequence ID" value="NDY95485.1"/>
    <property type="molecule type" value="Genomic_DNA"/>
</dbReference>
<dbReference type="GO" id="GO:0005524">
    <property type="term" value="F:ATP binding"/>
    <property type="evidence" value="ECO:0007669"/>
    <property type="project" value="InterPro"/>
</dbReference>
<dbReference type="RefSeq" id="WP_164210866.1">
    <property type="nucleotide sequence ID" value="NZ_JAAGSC010000039.1"/>
</dbReference>
<dbReference type="SUPFAM" id="SSF56112">
    <property type="entry name" value="Protein kinase-like (PK-like)"/>
    <property type="match status" value="1"/>
</dbReference>